<sequence length="1246" mass="141532">MVAQTRKGGGGNDNSPRKLKFSDKIVSKQASTDLIIKRLKKLHIELAELEQDNVDLTSVKPYAKELINRSILLHKDKGIKAYTACCLADMLRLFAPDAPYTGPELRDIFQFFFRQLSLGLKGSDSPYYNEYFHLLESLSTVKSVVLICDLPQAEELMTQVFRDIFGLVRQDLAKNVEMFMSDILVALIDECQVLPTEVLEIILAQFMDKNTRIDQPAYRLAVEVCNQTSDKLQRNVCQYFTDNIVQHAQAEEYDEVARCHELIKRINVNCPALLHNVVPQLEEELRVEEVELRTLATQALGEMFADKQGDFQKKYPSTWTLWLARRNDKSTQVRLAFVEGCKGLLLHHLSEVREAIEEALQLKLLDPDEKVRAAVCKLFGQLDYETALHYVSEKQLRSVGERALDKKYSVRREALMGIGRLFSIAYSEIENNDPTAVKQFSWIPQQILQSITLSPDLKATVLQVIAEFILPVPSKGDDEVQWTDRLLTVMSYLDEKHVNVLIMLSNLKLIHPSIFEKYIDCCVLHNGGIIDSREEEVKKMLSQVIRMVSTLIPEPTKTTEDLQEFANMNEQRLYKLIKTCMDPKIGLKDLVKASSEFTRRVEQSNPSILPTMMSFFRLSSLWIVNQSSIPTILKRIQKQDFLSKDKNVERAQNIADSARVLLTTISKSCPAVLRSHVSELLKVIAEEKDPGLELCLQALAAVSKQEPSLTPSDKKTTERLVRYVRGSQPRHTKFATRVLLNSKNKQDFCTETIEFIANDLSKADPESLVSRIAALVEFVRFTPEAFEEKSDILIEFLLKETLLQVSSDESMEEDEDANEWVNYDDLPALAKAKILALKVCKYRCLVHATSENAVEIATPVLKMFTTLLENGGSFSDKNIDDLTVKSRLRLQAASSLLQLATIEKFSEVVTSCFVRLALIIQDPCFEVRQLFLNKLTALITSRKLPARFNVILFLTVHDPEDEIRDKARSVVVHQLKRSTTDIKLVHWELIFIRLLHLLAHHPDAGLEEYPILDLAKYIRFYLSLVANSDNISLLLHLAQKCKTIRDAESHFYSEQLYAISELAQELIRLHAKARQWSLLSYPGKVKLPGDIFRPLPSDATRSTILKKAYLPEHLLKLLDEPTAAASKERKPAAKRKAPGQTNGEPKRTRGPNKKRKRRRVDDDDDDDVDDDGEDSDDRIETDDDIKGASSPNRTAPIESDSDEEIEEGSNDETNEDLGRGARTRAKTKAQQRAKRKAKNKAPASDS</sequence>
<keyword evidence="4" id="KW-0539">Nucleus</keyword>
<dbReference type="STRING" id="2282107.A0A286ULB7"/>
<proteinExistence type="predicted"/>
<dbReference type="GO" id="GO:0005634">
    <property type="term" value="C:nucleus"/>
    <property type="evidence" value="ECO:0007669"/>
    <property type="project" value="UniProtKB-SubCell"/>
</dbReference>
<comment type="subcellular location">
    <subcellularLocation>
        <location evidence="1">Nucleus</location>
    </subcellularLocation>
</comment>
<dbReference type="EMBL" id="NBII01000003">
    <property type="protein sequence ID" value="PAV20368.1"/>
    <property type="molecule type" value="Genomic_DNA"/>
</dbReference>
<dbReference type="GO" id="GO:0006281">
    <property type="term" value="P:DNA repair"/>
    <property type="evidence" value="ECO:0007669"/>
    <property type="project" value="TreeGrafter"/>
</dbReference>
<feature type="region of interest" description="Disordered" evidence="7">
    <location>
        <begin position="1123"/>
        <end position="1246"/>
    </location>
</feature>
<dbReference type="PANTHER" id="PTHR12663">
    <property type="entry name" value="ANDROGEN INDUCED INHIBITOR OF PROLIFERATION AS3 / PDS5-RELATED"/>
    <property type="match status" value="1"/>
</dbReference>
<evidence type="ECO:0000256" key="1">
    <source>
        <dbReference type="ARBA" id="ARBA00004123"/>
    </source>
</evidence>
<dbReference type="CDD" id="cd19953">
    <property type="entry name" value="PDS5"/>
    <property type="match status" value="1"/>
</dbReference>
<feature type="compositionally biased region" description="Basic residues" evidence="7">
    <location>
        <begin position="1221"/>
        <end position="1239"/>
    </location>
</feature>
<feature type="coiled-coil region" evidence="6">
    <location>
        <begin position="32"/>
        <end position="59"/>
    </location>
</feature>
<evidence type="ECO:0000256" key="5">
    <source>
        <dbReference type="ARBA" id="ARBA00023306"/>
    </source>
</evidence>
<dbReference type="InParanoid" id="A0A286ULB7"/>
<evidence type="ECO:0000256" key="6">
    <source>
        <dbReference type="SAM" id="Coils"/>
    </source>
</evidence>
<dbReference type="Pfam" id="PF20168">
    <property type="entry name" value="PDS5"/>
    <property type="match status" value="1"/>
</dbReference>
<dbReference type="FunCoup" id="A0A286ULB7">
    <property type="interactions" value="508"/>
</dbReference>
<evidence type="ECO:0000256" key="7">
    <source>
        <dbReference type="SAM" id="MobiDB-lite"/>
    </source>
</evidence>
<reference evidence="8 9" key="1">
    <citation type="journal article" date="2017" name="Mol. Ecol.">
        <title>Comparative and population genomic landscape of Phellinus noxius: A hypervariable fungus causing root rot in trees.</title>
        <authorList>
            <person name="Chung C.L."/>
            <person name="Lee T.J."/>
            <person name="Akiba M."/>
            <person name="Lee H.H."/>
            <person name="Kuo T.H."/>
            <person name="Liu D."/>
            <person name="Ke H.M."/>
            <person name="Yokoi T."/>
            <person name="Roa M.B."/>
            <person name="Lu M.J."/>
            <person name="Chang Y.Y."/>
            <person name="Ann P.J."/>
            <person name="Tsai J.N."/>
            <person name="Chen C.Y."/>
            <person name="Tzean S.S."/>
            <person name="Ota Y."/>
            <person name="Hattori T."/>
            <person name="Sahashi N."/>
            <person name="Liou R.F."/>
            <person name="Kikuchi T."/>
            <person name="Tsai I.J."/>
        </authorList>
    </citation>
    <scope>NUCLEOTIDE SEQUENCE [LARGE SCALE GENOMIC DNA]</scope>
    <source>
        <strain evidence="8 9">FFPRI411160</strain>
    </source>
</reference>
<dbReference type="SUPFAM" id="SSF48371">
    <property type="entry name" value="ARM repeat"/>
    <property type="match status" value="1"/>
</dbReference>
<evidence type="ECO:0000256" key="4">
    <source>
        <dbReference type="ARBA" id="ARBA00023242"/>
    </source>
</evidence>
<evidence type="ECO:0000256" key="2">
    <source>
        <dbReference type="ARBA" id="ARBA00022618"/>
    </source>
</evidence>
<dbReference type="PANTHER" id="PTHR12663:SF0">
    <property type="entry name" value="PRECOCIOUS DISSOCIATION OF SISTERS 5, ISOFORM A"/>
    <property type="match status" value="1"/>
</dbReference>
<dbReference type="Gene3D" id="1.25.10.10">
    <property type="entry name" value="Leucine-rich Repeat Variant"/>
    <property type="match status" value="1"/>
</dbReference>
<gene>
    <name evidence="8" type="ORF">PNOK_0299500</name>
</gene>
<accession>A0A286ULB7</accession>
<comment type="caution">
    <text evidence="8">The sequence shown here is derived from an EMBL/GenBank/DDBJ whole genome shotgun (WGS) entry which is preliminary data.</text>
</comment>
<dbReference type="AlphaFoldDB" id="A0A286ULB7"/>
<dbReference type="GO" id="GO:0007064">
    <property type="term" value="P:mitotic sister chromatid cohesion"/>
    <property type="evidence" value="ECO:0007669"/>
    <property type="project" value="InterPro"/>
</dbReference>
<keyword evidence="2" id="KW-0132">Cell division</keyword>
<feature type="compositionally biased region" description="Acidic residues" evidence="7">
    <location>
        <begin position="1199"/>
        <end position="1215"/>
    </location>
</feature>
<evidence type="ECO:0000256" key="3">
    <source>
        <dbReference type="ARBA" id="ARBA00022776"/>
    </source>
</evidence>
<keyword evidence="6" id="KW-0175">Coiled coil</keyword>
<name>A0A286ULB7_9AGAM</name>
<keyword evidence="5" id="KW-0131">Cell cycle</keyword>
<evidence type="ECO:0000313" key="8">
    <source>
        <dbReference type="EMBL" id="PAV20368.1"/>
    </source>
</evidence>
<organism evidence="8 9">
    <name type="scientific">Pyrrhoderma noxium</name>
    <dbReference type="NCBI Taxonomy" id="2282107"/>
    <lineage>
        <taxon>Eukaryota</taxon>
        <taxon>Fungi</taxon>
        <taxon>Dikarya</taxon>
        <taxon>Basidiomycota</taxon>
        <taxon>Agaricomycotina</taxon>
        <taxon>Agaricomycetes</taxon>
        <taxon>Hymenochaetales</taxon>
        <taxon>Hymenochaetaceae</taxon>
        <taxon>Pyrrhoderma</taxon>
    </lineage>
</organism>
<feature type="compositionally biased region" description="Acidic residues" evidence="7">
    <location>
        <begin position="1162"/>
        <end position="1183"/>
    </location>
</feature>
<dbReference type="Proteomes" id="UP000217199">
    <property type="component" value="Unassembled WGS sequence"/>
</dbReference>
<dbReference type="InterPro" id="IPR016024">
    <property type="entry name" value="ARM-type_fold"/>
</dbReference>
<feature type="compositionally biased region" description="Basic residues" evidence="7">
    <location>
        <begin position="1148"/>
        <end position="1158"/>
    </location>
</feature>
<dbReference type="GO" id="GO:0051301">
    <property type="term" value="P:cell division"/>
    <property type="evidence" value="ECO:0007669"/>
    <property type="project" value="UniProtKB-KW"/>
</dbReference>
<keyword evidence="9" id="KW-1185">Reference proteome</keyword>
<keyword evidence="3" id="KW-0498">Mitosis</keyword>
<dbReference type="GO" id="GO:0000785">
    <property type="term" value="C:chromatin"/>
    <property type="evidence" value="ECO:0007669"/>
    <property type="project" value="TreeGrafter"/>
</dbReference>
<dbReference type="InterPro" id="IPR039776">
    <property type="entry name" value="Pds5"/>
</dbReference>
<dbReference type="InterPro" id="IPR011989">
    <property type="entry name" value="ARM-like"/>
</dbReference>
<evidence type="ECO:0000313" key="9">
    <source>
        <dbReference type="Proteomes" id="UP000217199"/>
    </source>
</evidence>
<dbReference type="OrthoDB" id="200660at2759"/>
<protein>
    <submittedName>
        <fullName evidence="8">Cohesin-associated Pds5</fullName>
    </submittedName>
</protein>